<protein>
    <submittedName>
        <fullName evidence="1">F-box protein</fullName>
    </submittedName>
</protein>
<dbReference type="Proteomes" id="UP001163823">
    <property type="component" value="Chromosome 5"/>
</dbReference>
<dbReference type="PANTHER" id="PTHR34049:SF1">
    <property type="entry name" value="F-BOX PROTEIN SKIP27"/>
    <property type="match status" value="1"/>
</dbReference>
<organism evidence="1 2">
    <name type="scientific">Quillaja saponaria</name>
    <name type="common">Soap bark tree</name>
    <dbReference type="NCBI Taxonomy" id="32244"/>
    <lineage>
        <taxon>Eukaryota</taxon>
        <taxon>Viridiplantae</taxon>
        <taxon>Streptophyta</taxon>
        <taxon>Embryophyta</taxon>
        <taxon>Tracheophyta</taxon>
        <taxon>Spermatophyta</taxon>
        <taxon>Magnoliopsida</taxon>
        <taxon>eudicotyledons</taxon>
        <taxon>Gunneridae</taxon>
        <taxon>Pentapetalae</taxon>
        <taxon>rosids</taxon>
        <taxon>fabids</taxon>
        <taxon>Fabales</taxon>
        <taxon>Quillajaceae</taxon>
        <taxon>Quillaja</taxon>
    </lineage>
</organism>
<dbReference type="InterPro" id="IPR045286">
    <property type="entry name" value="FBS1-like"/>
</dbReference>
<dbReference type="EMBL" id="JARAOO010000005">
    <property type="protein sequence ID" value="KAJ7968462.1"/>
    <property type="molecule type" value="Genomic_DNA"/>
</dbReference>
<dbReference type="PANTHER" id="PTHR34049">
    <property type="entry name" value="F-BOX PROTEIN SKIP27"/>
    <property type="match status" value="1"/>
</dbReference>
<dbReference type="AlphaFoldDB" id="A0AAD7M2H9"/>
<sequence length="154" mass="17334">MAIGFVGRTRALGRKRVVISKNGVASPLDSNSETPLKRRCSGRMVFEPEKSQLEALPQDILIKILCGVEHDDLKQLFDVSTAIREATAIAKKWHFAYNTPTKKSRAFRTRLDLEDSDELDEIEAPKAPSRRYKARLDGKKLNDISVALFSSMDE</sequence>
<proteinExistence type="predicted"/>
<dbReference type="KEGG" id="qsa:O6P43_012564"/>
<evidence type="ECO:0000313" key="2">
    <source>
        <dbReference type="Proteomes" id="UP001163823"/>
    </source>
</evidence>
<reference evidence="1" key="1">
    <citation type="journal article" date="2023" name="Science">
        <title>Elucidation of the pathway for biosynthesis of saponin adjuvants from the soapbark tree.</title>
        <authorList>
            <person name="Reed J."/>
            <person name="Orme A."/>
            <person name="El-Demerdash A."/>
            <person name="Owen C."/>
            <person name="Martin L.B.B."/>
            <person name="Misra R.C."/>
            <person name="Kikuchi S."/>
            <person name="Rejzek M."/>
            <person name="Martin A.C."/>
            <person name="Harkess A."/>
            <person name="Leebens-Mack J."/>
            <person name="Louveau T."/>
            <person name="Stephenson M.J."/>
            <person name="Osbourn A."/>
        </authorList>
    </citation>
    <scope>NUCLEOTIDE SEQUENCE</scope>
    <source>
        <strain evidence="1">S10</strain>
    </source>
</reference>
<accession>A0AAD7M2H9</accession>
<keyword evidence="2" id="KW-1185">Reference proteome</keyword>
<gene>
    <name evidence="1" type="ORF">O6P43_012564</name>
</gene>
<name>A0AAD7M2H9_QUISA</name>
<evidence type="ECO:0000313" key="1">
    <source>
        <dbReference type="EMBL" id="KAJ7968462.1"/>
    </source>
</evidence>
<comment type="caution">
    <text evidence="1">The sequence shown here is derived from an EMBL/GenBank/DDBJ whole genome shotgun (WGS) entry which is preliminary data.</text>
</comment>